<dbReference type="Pfam" id="PF02922">
    <property type="entry name" value="CBM_48"/>
    <property type="match status" value="1"/>
</dbReference>
<dbReference type="RefSeq" id="WP_012993512.1">
    <property type="nucleotide sequence ID" value="NZ_NBZD01000001.1"/>
</dbReference>
<dbReference type="Proteomes" id="UP000236394">
    <property type="component" value="Unassembled WGS sequence"/>
</dbReference>
<dbReference type="GO" id="GO:0005829">
    <property type="term" value="C:cytosol"/>
    <property type="evidence" value="ECO:0007669"/>
    <property type="project" value="TreeGrafter"/>
</dbReference>
<dbReference type="GO" id="GO:0005978">
    <property type="term" value="P:glycogen biosynthetic process"/>
    <property type="evidence" value="ECO:0007669"/>
    <property type="project" value="UniProtKB-UniRule"/>
</dbReference>
<keyword evidence="10 11" id="KW-0119">Carbohydrate metabolism</keyword>
<dbReference type="InterPro" id="IPR004193">
    <property type="entry name" value="Glyco_hydro_13_N"/>
</dbReference>
<dbReference type="CDD" id="cd11322">
    <property type="entry name" value="AmyAc_Glg_BE"/>
    <property type="match status" value="1"/>
</dbReference>
<evidence type="ECO:0000256" key="9">
    <source>
        <dbReference type="ARBA" id="ARBA00023056"/>
    </source>
</evidence>
<evidence type="ECO:0000256" key="11">
    <source>
        <dbReference type="HAMAP-Rule" id="MF_00685"/>
    </source>
</evidence>
<evidence type="ECO:0000259" key="13">
    <source>
        <dbReference type="SMART" id="SM00642"/>
    </source>
</evidence>
<dbReference type="InterPro" id="IPR014756">
    <property type="entry name" value="Ig_E-set"/>
</dbReference>
<keyword evidence="9 11" id="KW-0320">Glycogen biosynthesis</keyword>
<evidence type="ECO:0000313" key="15">
    <source>
        <dbReference type="Proteomes" id="UP000236394"/>
    </source>
</evidence>
<sequence length="663" mass="77581">MATDFFGDPYYLYNVGKNDHAYKLLGAHVRPTGSVEFRVWAPKAAGVAVIGDFNGWNEGSLPMYRVGETGIWQAASNSAKAGDKYKFVIYHHDGGKTYKADPMARFSELRPNNASIIVDEFNFTWHDAEFMKNRPQARANNFPLNVYEVHLGSWKKHYNGNFYNYREIAESLTAYLLDMGYNYVELLPVMEHPLDASWGYQVTGFFSPTSRFGTPDDFQYMVDYMHQHGIGVILDWVPAHFPKDDFGLRYFDGTPTYESPDSRMAEQPEWGTMLFDYARYEVRSFLFSSATYWIEEFHIDGLRYDAVSTILYRNYCMPEYVPNIYGGRENLEGIDFLRELNQRITDNYPQVLLIAEEATAWPHITSPTYENGGLGFTYKWDMGWMHDTLDYQELDYIYRYYHHNKITFSMSYGFSERFMLPLSHDEVVHGKRSLIERQPGDYWRKFAGLRTLYAYMMAHPGAKLLFMGGEFAQFIEWRFYEELQWFMLKYEAHRQMQDYVRCLNHIYLDHPALWQVDTNWEGFRWINADDARNTMYSFYRKDERGNVVVVILNEAPIPVRDYCVGVPLPGMYKLILNSDEAKWGGSSYPVRQHLFGDLTEDENSYRCGDEFYTKHQPCNQFDNSLTLDIPPLAAVYLYKEYSKDVAEEVPAKSADQTVRSTED</sequence>
<dbReference type="AlphaFoldDB" id="A0A2J8B4E2"/>
<dbReference type="InterPro" id="IPR017853">
    <property type="entry name" value="GH"/>
</dbReference>
<comment type="subunit">
    <text evidence="11">Monomer.</text>
</comment>
<dbReference type="CDD" id="cd02855">
    <property type="entry name" value="E_set_GBE_prok_N"/>
    <property type="match status" value="1"/>
</dbReference>
<accession>A0A2J8B4E2</accession>
<dbReference type="PIRSF" id="PIRSF000463">
    <property type="entry name" value="GlgB"/>
    <property type="match status" value="1"/>
</dbReference>
<dbReference type="Gene3D" id="2.60.40.10">
    <property type="entry name" value="Immunoglobulins"/>
    <property type="match status" value="1"/>
</dbReference>
<evidence type="ECO:0000256" key="10">
    <source>
        <dbReference type="ARBA" id="ARBA00023277"/>
    </source>
</evidence>
<evidence type="ECO:0000256" key="6">
    <source>
        <dbReference type="ARBA" id="ARBA00022676"/>
    </source>
</evidence>
<dbReference type="UniPathway" id="UPA00164"/>
<dbReference type="PANTHER" id="PTHR43651">
    <property type="entry name" value="1,4-ALPHA-GLUCAN-BRANCHING ENZYME"/>
    <property type="match status" value="1"/>
</dbReference>
<dbReference type="Pfam" id="PF02806">
    <property type="entry name" value="Alpha-amylase_C"/>
    <property type="match status" value="1"/>
</dbReference>
<dbReference type="Gene3D" id="3.20.20.80">
    <property type="entry name" value="Glycosidases"/>
    <property type="match status" value="1"/>
</dbReference>
<dbReference type="InterPro" id="IPR044143">
    <property type="entry name" value="GlgB_N_E_set_prok"/>
</dbReference>
<dbReference type="FunFam" id="3.20.20.80:FF:000003">
    <property type="entry name" value="1,4-alpha-glucan branching enzyme GlgB"/>
    <property type="match status" value="1"/>
</dbReference>
<dbReference type="InterPro" id="IPR013783">
    <property type="entry name" value="Ig-like_fold"/>
</dbReference>
<dbReference type="InterPro" id="IPR037439">
    <property type="entry name" value="Branching_enzy"/>
</dbReference>
<keyword evidence="7 11" id="KW-0808">Transferase</keyword>
<dbReference type="PANTHER" id="PTHR43651:SF3">
    <property type="entry name" value="1,4-ALPHA-GLUCAN-BRANCHING ENZYME"/>
    <property type="match status" value="1"/>
</dbReference>
<evidence type="ECO:0000256" key="8">
    <source>
        <dbReference type="ARBA" id="ARBA00023001"/>
    </source>
</evidence>
<evidence type="ECO:0000256" key="3">
    <source>
        <dbReference type="ARBA" id="ARBA00004964"/>
    </source>
</evidence>
<dbReference type="NCBIfam" id="NF003811">
    <property type="entry name" value="PRK05402.1"/>
    <property type="match status" value="1"/>
</dbReference>
<dbReference type="Pfam" id="PF00128">
    <property type="entry name" value="Alpha-amylase"/>
    <property type="match status" value="1"/>
</dbReference>
<keyword evidence="8" id="KW-0624">Polysaccharide degradation</keyword>
<name>A0A2J8B4E2_9FIRM</name>
<dbReference type="InterPro" id="IPR006407">
    <property type="entry name" value="GlgB"/>
</dbReference>
<dbReference type="InterPro" id="IPR006048">
    <property type="entry name" value="A-amylase/branching_C"/>
</dbReference>
<keyword evidence="5 11" id="KW-0321">Glycogen metabolism</keyword>
<dbReference type="SMART" id="SM00642">
    <property type="entry name" value="Aamy"/>
    <property type="match status" value="1"/>
</dbReference>
<dbReference type="EMBL" id="NBZD01000001">
    <property type="protein sequence ID" value="PNH19594.1"/>
    <property type="molecule type" value="Genomic_DNA"/>
</dbReference>
<evidence type="ECO:0000256" key="7">
    <source>
        <dbReference type="ARBA" id="ARBA00022679"/>
    </source>
</evidence>
<gene>
    <name evidence="11" type="primary">glgB</name>
    <name evidence="14" type="ORF">B7R76_01530</name>
</gene>
<dbReference type="GO" id="GO:0003844">
    <property type="term" value="F:1,4-alpha-glucan branching enzyme activity"/>
    <property type="evidence" value="ECO:0007669"/>
    <property type="project" value="UniProtKB-UniRule"/>
</dbReference>
<evidence type="ECO:0000256" key="2">
    <source>
        <dbReference type="ARBA" id="ARBA00002953"/>
    </source>
</evidence>
<feature type="active site" description="Nucleophile" evidence="11 12">
    <location>
        <position position="305"/>
    </location>
</feature>
<comment type="pathway">
    <text evidence="3 11">Glycan biosynthesis; glycogen biosynthesis.</text>
</comment>
<dbReference type="SUPFAM" id="SSF51445">
    <property type="entry name" value="(Trans)glycosidases"/>
    <property type="match status" value="1"/>
</dbReference>
<feature type="domain" description="Glycosyl hydrolase family 13 catalytic" evidence="13">
    <location>
        <begin position="148"/>
        <end position="501"/>
    </location>
</feature>
<evidence type="ECO:0000313" key="14">
    <source>
        <dbReference type="EMBL" id="PNH19594.1"/>
    </source>
</evidence>
<feature type="active site" description="Proton donor" evidence="11 12">
    <location>
        <position position="356"/>
    </location>
</feature>
<evidence type="ECO:0000256" key="5">
    <source>
        <dbReference type="ARBA" id="ARBA00022600"/>
    </source>
</evidence>
<dbReference type="SUPFAM" id="SSF81296">
    <property type="entry name" value="E set domains"/>
    <property type="match status" value="1"/>
</dbReference>
<dbReference type="OMA" id="YEMHLGS"/>
<dbReference type="InterPro" id="IPR013780">
    <property type="entry name" value="Glyco_hydro_b"/>
</dbReference>
<dbReference type="SUPFAM" id="SSF51011">
    <property type="entry name" value="Glycosyl hydrolase domain"/>
    <property type="match status" value="1"/>
</dbReference>
<keyword evidence="6 11" id="KW-0328">Glycosyltransferase</keyword>
<dbReference type="InterPro" id="IPR006047">
    <property type="entry name" value="GH13_cat_dom"/>
</dbReference>
<comment type="similarity">
    <text evidence="4 11">Belongs to the glycosyl hydrolase 13 family. GlgB subfamily.</text>
</comment>
<dbReference type="NCBIfam" id="NF008967">
    <property type="entry name" value="PRK12313.1"/>
    <property type="match status" value="1"/>
</dbReference>
<dbReference type="HAMAP" id="MF_00685">
    <property type="entry name" value="GlgB"/>
    <property type="match status" value="1"/>
</dbReference>
<proteinExistence type="inferred from homology"/>
<evidence type="ECO:0000256" key="4">
    <source>
        <dbReference type="ARBA" id="ARBA00009000"/>
    </source>
</evidence>
<dbReference type="Gene3D" id="2.60.40.1180">
    <property type="entry name" value="Golgi alpha-mannosidase II"/>
    <property type="match status" value="1"/>
</dbReference>
<dbReference type="NCBIfam" id="TIGR01515">
    <property type="entry name" value="branching_enzym"/>
    <property type="match status" value="1"/>
</dbReference>
<protein>
    <recommendedName>
        <fullName evidence="11">1,4-alpha-glucan branching enzyme GlgB</fullName>
        <ecNumber evidence="11">2.4.1.18</ecNumber>
    </recommendedName>
    <alternativeName>
        <fullName evidence="11">1,4-alpha-D-glucan:1,4-alpha-D-glucan 6-glucosyl-transferase</fullName>
    </alternativeName>
    <alternativeName>
        <fullName evidence="11">Alpha-(1-&gt;4)-glucan branching enzyme</fullName>
    </alternativeName>
    <alternativeName>
        <fullName evidence="11">Glycogen branching enzyme</fullName>
        <shortName evidence="11">BE</shortName>
    </alternativeName>
</protein>
<dbReference type="GO" id="GO:0043169">
    <property type="term" value="F:cation binding"/>
    <property type="evidence" value="ECO:0007669"/>
    <property type="project" value="InterPro"/>
</dbReference>
<comment type="function">
    <text evidence="2 11">Catalyzes the formation of the alpha-1,6-glucosidic linkages in glycogen by scission of a 1,4-alpha-linked oligosaccharide from growing alpha-1,4-glucan chains and the subsequent attachment of the oligosaccharide to the alpha-1,6 position.</text>
</comment>
<dbReference type="GO" id="GO:0004553">
    <property type="term" value="F:hydrolase activity, hydrolyzing O-glycosyl compounds"/>
    <property type="evidence" value="ECO:0007669"/>
    <property type="project" value="InterPro"/>
</dbReference>
<dbReference type="EC" id="2.4.1.18" evidence="11"/>
<keyword evidence="8" id="KW-0136">Cellulose degradation</keyword>
<evidence type="ECO:0000256" key="1">
    <source>
        <dbReference type="ARBA" id="ARBA00000826"/>
    </source>
</evidence>
<reference evidence="15" key="1">
    <citation type="submission" date="2017-04" db="EMBL/GenBank/DDBJ databases">
        <authorList>
            <person name="Bumgarner R.E."/>
            <person name="Fredricks D.N."/>
            <person name="Srinivasan S."/>
        </authorList>
    </citation>
    <scope>NUCLEOTIDE SEQUENCE [LARGE SCALE GENOMIC DNA]</scope>
    <source>
        <strain evidence="15">KA00405</strain>
    </source>
</reference>
<organism evidence="14 15">
    <name type="scientific">Mageeibacillus indolicus</name>
    <dbReference type="NCBI Taxonomy" id="884684"/>
    <lineage>
        <taxon>Bacteria</taxon>
        <taxon>Bacillati</taxon>
        <taxon>Bacillota</taxon>
        <taxon>Clostridia</taxon>
        <taxon>Eubacteriales</taxon>
        <taxon>Oscillospiraceae</taxon>
        <taxon>Mageeibacillus</taxon>
    </lineage>
</organism>
<evidence type="ECO:0000256" key="12">
    <source>
        <dbReference type="PIRSR" id="PIRSR000463-1"/>
    </source>
</evidence>
<dbReference type="GO" id="GO:0030245">
    <property type="term" value="P:cellulose catabolic process"/>
    <property type="evidence" value="ECO:0007669"/>
    <property type="project" value="UniProtKB-KW"/>
</dbReference>
<comment type="catalytic activity">
    <reaction evidence="1 11">
        <text>Transfers a segment of a (1-&gt;4)-alpha-D-glucan chain to a primary hydroxy group in a similar glucan chain.</text>
        <dbReference type="EC" id="2.4.1.18"/>
    </reaction>
</comment>
<comment type="caution">
    <text evidence="14">The sequence shown here is derived from an EMBL/GenBank/DDBJ whole genome shotgun (WGS) entry which is preliminary data.</text>
</comment>